<keyword evidence="1" id="KW-0812">Transmembrane</keyword>
<feature type="transmembrane region" description="Helical" evidence="1">
    <location>
        <begin position="124"/>
        <end position="147"/>
    </location>
</feature>
<feature type="transmembrane region" description="Helical" evidence="1">
    <location>
        <begin position="99"/>
        <end position="118"/>
    </location>
</feature>
<keyword evidence="3" id="KW-1185">Reference proteome</keyword>
<name>A0ABX3ZHH6_9BACL</name>
<keyword evidence="1" id="KW-1133">Transmembrane helix</keyword>
<dbReference type="InterPro" id="IPR025440">
    <property type="entry name" value="DUF4306"/>
</dbReference>
<evidence type="ECO:0000256" key="1">
    <source>
        <dbReference type="SAM" id="Phobius"/>
    </source>
</evidence>
<dbReference type="EMBL" id="NHNT01000005">
    <property type="protein sequence ID" value="OUZ39145.1"/>
    <property type="molecule type" value="Genomic_DNA"/>
</dbReference>
<evidence type="ECO:0000313" key="3">
    <source>
        <dbReference type="Proteomes" id="UP000196594"/>
    </source>
</evidence>
<feature type="transmembrane region" description="Helical" evidence="1">
    <location>
        <begin position="71"/>
        <end position="92"/>
    </location>
</feature>
<evidence type="ECO:0008006" key="4">
    <source>
        <dbReference type="Google" id="ProtNLM"/>
    </source>
</evidence>
<protein>
    <recommendedName>
        <fullName evidence="4">DUF4306 domain-containing protein</fullName>
    </recommendedName>
</protein>
<keyword evidence="1" id="KW-0472">Membrane</keyword>
<dbReference type="Pfam" id="PF14154">
    <property type="entry name" value="DUF4306"/>
    <property type="match status" value="1"/>
</dbReference>
<gene>
    <name evidence="2" type="ORF">CBM15_09795</name>
</gene>
<reference evidence="2 3" key="1">
    <citation type="journal article" date="2017" name="Int. J. Syst. Evol. Microbiol.">
        <title>Solibacillus kalamii sp. nov., isolated from a high-efficiency particulate arrestance filter system used in the International Space Station.</title>
        <authorList>
            <person name="Checinska Sielaff A."/>
            <person name="Kumar R.M."/>
            <person name="Pal D."/>
            <person name="Mayilraj S."/>
            <person name="Venkateswaran K."/>
        </authorList>
    </citation>
    <scope>NUCLEOTIDE SEQUENCE [LARGE SCALE GENOMIC DNA]</scope>
    <source>
        <strain evidence="2 3">ISSFR-015</strain>
    </source>
</reference>
<accession>A0ABX3ZHH6</accession>
<sequence length="159" mass="18167">MFKYVMQIIVGILTFIISTFIAWYEGSAIIEKPFEWKHTTPFTNLFNTEITNGHDISQLDYFVYAAKFQPFFPTIMIVSVLYILSVTGLYLIKSKSKWGIGYWGLVGVILLIFSRSIFNSSTLGRSIFFSFSSFSGFFFITVAVLLYKLHSTPKGELNS</sequence>
<dbReference type="RefSeq" id="WP_087617346.1">
    <property type="nucleotide sequence ID" value="NZ_JAFBEY010000001.1"/>
</dbReference>
<comment type="caution">
    <text evidence="2">The sequence shown here is derived from an EMBL/GenBank/DDBJ whole genome shotgun (WGS) entry which is preliminary data.</text>
</comment>
<feature type="transmembrane region" description="Helical" evidence="1">
    <location>
        <begin position="5"/>
        <end position="24"/>
    </location>
</feature>
<proteinExistence type="predicted"/>
<organism evidence="2 3">
    <name type="scientific">Solibacillus kalamii</name>
    <dbReference type="NCBI Taxonomy" id="1748298"/>
    <lineage>
        <taxon>Bacteria</taxon>
        <taxon>Bacillati</taxon>
        <taxon>Bacillota</taxon>
        <taxon>Bacilli</taxon>
        <taxon>Bacillales</taxon>
        <taxon>Caryophanaceae</taxon>
        <taxon>Solibacillus</taxon>
    </lineage>
</organism>
<dbReference type="Proteomes" id="UP000196594">
    <property type="component" value="Unassembled WGS sequence"/>
</dbReference>
<evidence type="ECO:0000313" key="2">
    <source>
        <dbReference type="EMBL" id="OUZ39145.1"/>
    </source>
</evidence>